<dbReference type="GO" id="GO:0005634">
    <property type="term" value="C:nucleus"/>
    <property type="evidence" value="ECO:0007669"/>
    <property type="project" value="UniProtKB-SubCell"/>
</dbReference>
<dbReference type="RefSeq" id="XP_024671268.1">
    <property type="nucleotide sequence ID" value="XM_024815171.1"/>
</dbReference>
<evidence type="ECO:0000256" key="7">
    <source>
        <dbReference type="ARBA" id="ARBA00023242"/>
    </source>
</evidence>
<dbReference type="SMART" id="SM00066">
    <property type="entry name" value="GAL4"/>
    <property type="match status" value="1"/>
</dbReference>
<evidence type="ECO:0000313" key="11">
    <source>
        <dbReference type="Proteomes" id="UP000234585"/>
    </source>
</evidence>
<sequence length="723" mass="79805">MTRKSTTGRSKTVVRACQSCRGKKIRCDASRPRCTPCISQNKECVYRFGTPRERPTLARINDLERERSALTSFIESLKDASVEDRDLLLSSTSHREVQREAPRLASESEPQVQEDSGERAILTKSGHDSGRRGSLISCIESEEDELDVVQFISIDESGNPESFGPSSALYVPPYNGLSPRTGLTRNVGQEHRKNSLIANAALQRQAEHRLAALPDIAGVPTHLALHLLNVHWARQHHTFLLTYRPAIMRDIQQNGPHSSAFLLNAIFACSSKFSDHAQAQPLFFLERCDQLLAEQQLLIYSTIPTVVGLLLLGSTYNSRGETSKGWLFTGYALRMVYDFGLHLDPQETSDSAEEIEIRRRIFWGAFICDKLQSLYLGRPPAINVRDCQVSRDFLDTFEEMEAFISSNPLVSPIYSVSTFRQLCALSKIMTVIINRFYAVGATVSNAVSSLQMVEAALQKWEQNLPPELDVSEHLLPRDSSNITQTEYPAPNVLNLHGIHQSLIILLHRPFISDGHLRATTVPLRSWEQCTLAADRISAVARCYKQAYGLAKAPYIMAYCIYVACTIHVRNAASEGTGNHCGRAAHASLLTSNLDYLDEMCATNPGVKRPASIIRKLISANNINLATEPSVSSSQPAPELNLEFIFGTFPGGAELLGHGQGHGQGQGQVQGQVQGQGQVHGAHGMALDVDCILDPLFGFMDTSMMPKPDNLPDSDELTGGDHMI</sequence>
<organism evidence="10 11">
    <name type="scientific">Aspergillus candidus</name>
    <dbReference type="NCBI Taxonomy" id="41067"/>
    <lineage>
        <taxon>Eukaryota</taxon>
        <taxon>Fungi</taxon>
        <taxon>Dikarya</taxon>
        <taxon>Ascomycota</taxon>
        <taxon>Pezizomycotina</taxon>
        <taxon>Eurotiomycetes</taxon>
        <taxon>Eurotiomycetidae</taxon>
        <taxon>Eurotiales</taxon>
        <taxon>Aspergillaceae</taxon>
        <taxon>Aspergillus</taxon>
        <taxon>Aspergillus subgen. Circumdati</taxon>
    </lineage>
</organism>
<feature type="compositionally biased region" description="Basic and acidic residues" evidence="8">
    <location>
        <begin position="93"/>
        <end position="102"/>
    </location>
</feature>
<dbReference type="EMBL" id="KZ559144">
    <property type="protein sequence ID" value="PLB37256.1"/>
    <property type="molecule type" value="Genomic_DNA"/>
</dbReference>
<dbReference type="PANTHER" id="PTHR31313:SF86">
    <property type="entry name" value="ZN(2)-C6 FUNGAL-TYPE DOMAIN-CONTAINING PROTEIN"/>
    <property type="match status" value="1"/>
</dbReference>
<evidence type="ECO:0000256" key="1">
    <source>
        <dbReference type="ARBA" id="ARBA00004123"/>
    </source>
</evidence>
<dbReference type="Pfam" id="PF04082">
    <property type="entry name" value="Fungal_trans"/>
    <property type="match status" value="1"/>
</dbReference>
<proteinExistence type="predicted"/>
<keyword evidence="7" id="KW-0539">Nucleus</keyword>
<dbReference type="GO" id="GO:0009893">
    <property type="term" value="P:positive regulation of metabolic process"/>
    <property type="evidence" value="ECO:0007669"/>
    <property type="project" value="UniProtKB-ARBA"/>
</dbReference>
<dbReference type="PANTHER" id="PTHR31313">
    <property type="entry name" value="TY1 ENHANCER ACTIVATOR"/>
    <property type="match status" value="1"/>
</dbReference>
<dbReference type="GO" id="GO:0006351">
    <property type="term" value="P:DNA-templated transcription"/>
    <property type="evidence" value="ECO:0007669"/>
    <property type="project" value="InterPro"/>
</dbReference>
<dbReference type="PROSITE" id="PS50048">
    <property type="entry name" value="ZN2_CY6_FUNGAL_2"/>
    <property type="match status" value="1"/>
</dbReference>
<dbReference type="Pfam" id="PF00172">
    <property type="entry name" value="Zn_clus"/>
    <property type="match status" value="1"/>
</dbReference>
<keyword evidence="11" id="KW-1185">Reference proteome</keyword>
<keyword evidence="2" id="KW-0479">Metal-binding</keyword>
<feature type="region of interest" description="Disordered" evidence="8">
    <location>
        <begin position="93"/>
        <end position="133"/>
    </location>
</feature>
<keyword evidence="3" id="KW-0862">Zinc</keyword>
<dbReference type="GeneID" id="36522331"/>
<evidence type="ECO:0000256" key="3">
    <source>
        <dbReference type="ARBA" id="ARBA00022833"/>
    </source>
</evidence>
<dbReference type="OrthoDB" id="4161332at2759"/>
<dbReference type="Gene3D" id="4.10.240.10">
    <property type="entry name" value="Zn(2)-C6 fungal-type DNA-binding domain"/>
    <property type="match status" value="1"/>
</dbReference>
<dbReference type="InterPro" id="IPR001138">
    <property type="entry name" value="Zn2Cys6_DnaBD"/>
</dbReference>
<dbReference type="GO" id="GO:0003677">
    <property type="term" value="F:DNA binding"/>
    <property type="evidence" value="ECO:0007669"/>
    <property type="project" value="UniProtKB-KW"/>
</dbReference>
<reference evidence="10 11" key="1">
    <citation type="submission" date="2017-12" db="EMBL/GenBank/DDBJ databases">
        <authorList>
            <consortium name="DOE Joint Genome Institute"/>
            <person name="Haridas S."/>
            <person name="Kjaerbolling I."/>
            <person name="Vesth T.C."/>
            <person name="Frisvad J.C."/>
            <person name="Nybo J.L."/>
            <person name="Theobald S."/>
            <person name="Kuo A."/>
            <person name="Bowyer P."/>
            <person name="Matsuda Y."/>
            <person name="Mondo S."/>
            <person name="Lyhne E.K."/>
            <person name="Kogle M.E."/>
            <person name="Clum A."/>
            <person name="Lipzen A."/>
            <person name="Salamov A."/>
            <person name="Ngan C.Y."/>
            <person name="Daum C."/>
            <person name="Chiniquy J."/>
            <person name="Barry K."/>
            <person name="LaButti K."/>
            <person name="Simmons B.A."/>
            <person name="Magnuson J.K."/>
            <person name="Mortensen U.H."/>
            <person name="Larsen T.O."/>
            <person name="Grigoriev I.V."/>
            <person name="Baker S.E."/>
            <person name="Andersen M.R."/>
            <person name="Nordberg H.P."/>
            <person name="Cantor M.N."/>
            <person name="Hua S.X."/>
        </authorList>
    </citation>
    <scope>NUCLEOTIDE SEQUENCE [LARGE SCALE GENOMIC DNA]</scope>
    <source>
        <strain evidence="10 11">CBS 102.13</strain>
    </source>
</reference>
<dbReference type="STRING" id="41067.A0A2I2F9D9"/>
<evidence type="ECO:0000256" key="6">
    <source>
        <dbReference type="ARBA" id="ARBA00023163"/>
    </source>
</evidence>
<protein>
    <submittedName>
        <fullName evidence="10">Fungal-specific transcription factor domain-domain-containing protein</fullName>
    </submittedName>
</protein>
<keyword evidence="6" id="KW-0804">Transcription</keyword>
<accession>A0A2I2F9D9</accession>
<gene>
    <name evidence="10" type="ORF">BDW47DRAFT_118126</name>
</gene>
<dbReference type="SUPFAM" id="SSF57701">
    <property type="entry name" value="Zn2/Cys6 DNA-binding domain"/>
    <property type="match status" value="1"/>
</dbReference>
<evidence type="ECO:0000259" key="9">
    <source>
        <dbReference type="PROSITE" id="PS50048"/>
    </source>
</evidence>
<dbReference type="InterPro" id="IPR007219">
    <property type="entry name" value="XnlR_reg_dom"/>
</dbReference>
<evidence type="ECO:0000256" key="4">
    <source>
        <dbReference type="ARBA" id="ARBA00023015"/>
    </source>
</evidence>
<evidence type="ECO:0000256" key="5">
    <source>
        <dbReference type="ARBA" id="ARBA00023125"/>
    </source>
</evidence>
<evidence type="ECO:0000256" key="8">
    <source>
        <dbReference type="SAM" id="MobiDB-lite"/>
    </source>
</evidence>
<dbReference type="GO" id="GO:0008270">
    <property type="term" value="F:zinc ion binding"/>
    <property type="evidence" value="ECO:0007669"/>
    <property type="project" value="InterPro"/>
</dbReference>
<dbReference type="GO" id="GO:0000981">
    <property type="term" value="F:DNA-binding transcription factor activity, RNA polymerase II-specific"/>
    <property type="evidence" value="ECO:0007669"/>
    <property type="project" value="InterPro"/>
</dbReference>
<dbReference type="InterPro" id="IPR036864">
    <property type="entry name" value="Zn2-C6_fun-type_DNA-bd_sf"/>
</dbReference>
<dbReference type="CDD" id="cd00067">
    <property type="entry name" value="GAL4"/>
    <property type="match status" value="1"/>
</dbReference>
<feature type="domain" description="Zn(2)-C6 fungal-type" evidence="9">
    <location>
        <begin position="16"/>
        <end position="46"/>
    </location>
</feature>
<dbReference type="CDD" id="cd12148">
    <property type="entry name" value="fungal_TF_MHR"/>
    <property type="match status" value="1"/>
</dbReference>
<dbReference type="InterPro" id="IPR051615">
    <property type="entry name" value="Transcr_Regulatory_Elem"/>
</dbReference>
<comment type="subcellular location">
    <subcellularLocation>
        <location evidence="1">Nucleus</location>
    </subcellularLocation>
</comment>
<evidence type="ECO:0000313" key="10">
    <source>
        <dbReference type="EMBL" id="PLB37256.1"/>
    </source>
</evidence>
<name>A0A2I2F9D9_ASPCN</name>
<dbReference type="Proteomes" id="UP000234585">
    <property type="component" value="Unassembled WGS sequence"/>
</dbReference>
<dbReference type="SMART" id="SM00906">
    <property type="entry name" value="Fungal_trans"/>
    <property type="match status" value="1"/>
</dbReference>
<evidence type="ECO:0000256" key="2">
    <source>
        <dbReference type="ARBA" id="ARBA00022723"/>
    </source>
</evidence>
<dbReference type="AlphaFoldDB" id="A0A2I2F9D9"/>
<keyword evidence="4" id="KW-0805">Transcription regulation</keyword>
<dbReference type="PROSITE" id="PS00463">
    <property type="entry name" value="ZN2_CY6_FUNGAL_1"/>
    <property type="match status" value="1"/>
</dbReference>
<keyword evidence="5" id="KW-0238">DNA-binding</keyword>